<evidence type="ECO:0000313" key="2">
    <source>
        <dbReference type="EMBL" id="EKM48560.1"/>
    </source>
</evidence>
<keyword evidence="3" id="KW-1185">Reference proteome</keyword>
<evidence type="ECO:0000256" key="1">
    <source>
        <dbReference type="SAM" id="MobiDB-lite"/>
    </source>
</evidence>
<dbReference type="EMBL" id="JH930932">
    <property type="protein sequence ID" value="EKM48560.1"/>
    <property type="molecule type" value="Genomic_DNA"/>
</dbReference>
<feature type="region of interest" description="Disordered" evidence="1">
    <location>
        <begin position="33"/>
        <end position="66"/>
    </location>
</feature>
<dbReference type="GO" id="GO:0032543">
    <property type="term" value="P:mitochondrial translation"/>
    <property type="evidence" value="ECO:0007669"/>
    <property type="project" value="TreeGrafter"/>
</dbReference>
<dbReference type="OrthoDB" id="10052321at2759"/>
<proteinExistence type="predicted"/>
<dbReference type="KEGG" id="pco:PHACADRAFT_132317"/>
<dbReference type="HOGENOM" id="CLU_068719_0_0_1"/>
<protein>
    <submittedName>
        <fullName evidence="2">Uncharacterized protein</fullName>
    </submittedName>
</protein>
<dbReference type="InParanoid" id="K5VPB3"/>
<dbReference type="RefSeq" id="XP_007402889.1">
    <property type="nucleotide sequence ID" value="XM_007402827.1"/>
</dbReference>
<evidence type="ECO:0000313" key="3">
    <source>
        <dbReference type="Proteomes" id="UP000008370"/>
    </source>
</evidence>
<name>K5VPB3_PHACS</name>
<dbReference type="GO" id="GO:0003735">
    <property type="term" value="F:structural constituent of ribosome"/>
    <property type="evidence" value="ECO:0007669"/>
    <property type="project" value="TreeGrafter"/>
</dbReference>
<dbReference type="AlphaFoldDB" id="K5VPB3"/>
<dbReference type="GeneID" id="18908219"/>
<organism evidence="2 3">
    <name type="scientific">Phanerochaete carnosa (strain HHB-10118-sp)</name>
    <name type="common">White-rot fungus</name>
    <name type="synonym">Peniophora carnosa</name>
    <dbReference type="NCBI Taxonomy" id="650164"/>
    <lineage>
        <taxon>Eukaryota</taxon>
        <taxon>Fungi</taxon>
        <taxon>Dikarya</taxon>
        <taxon>Basidiomycota</taxon>
        <taxon>Agaricomycotina</taxon>
        <taxon>Agaricomycetes</taxon>
        <taxon>Polyporales</taxon>
        <taxon>Phanerochaetaceae</taxon>
        <taxon>Phanerochaete</taxon>
    </lineage>
</organism>
<dbReference type="GO" id="GO:0005763">
    <property type="term" value="C:mitochondrial small ribosomal subunit"/>
    <property type="evidence" value="ECO:0007669"/>
    <property type="project" value="TreeGrafter"/>
</dbReference>
<dbReference type="PANTHER" id="PTHR28158:SF1">
    <property type="entry name" value="SMALL RIBOSOMAL SUBUNIT PROTEIN MS45"/>
    <property type="match status" value="1"/>
</dbReference>
<dbReference type="Pfam" id="PF12298">
    <property type="entry name" value="Bot1p"/>
    <property type="match status" value="1"/>
</dbReference>
<accession>K5VPB3</accession>
<reference evidence="2 3" key="1">
    <citation type="journal article" date="2012" name="BMC Genomics">
        <title>Comparative genomics of the white-rot fungi, Phanerochaete carnosa and P. chrysosporium, to elucidate the genetic basis of the distinct wood types they colonize.</title>
        <authorList>
            <person name="Suzuki H."/>
            <person name="MacDonald J."/>
            <person name="Syed K."/>
            <person name="Salamov A."/>
            <person name="Hori C."/>
            <person name="Aerts A."/>
            <person name="Henrissat B."/>
            <person name="Wiebenga A."/>
            <person name="vanKuyk P.A."/>
            <person name="Barry K."/>
            <person name="Lindquist E."/>
            <person name="LaButti K."/>
            <person name="Lapidus A."/>
            <person name="Lucas S."/>
            <person name="Coutinho P."/>
            <person name="Gong Y."/>
            <person name="Samejima M."/>
            <person name="Mahadevan R."/>
            <person name="Abou-Zaid M."/>
            <person name="de Vries R.P."/>
            <person name="Igarashi K."/>
            <person name="Yadav J.S."/>
            <person name="Grigoriev I.V."/>
            <person name="Master E.R."/>
        </authorList>
    </citation>
    <scope>NUCLEOTIDE SEQUENCE [LARGE SCALE GENOMIC DNA]</scope>
    <source>
        <strain evidence="2 3">HHB-10118-sp</strain>
    </source>
</reference>
<gene>
    <name evidence="2" type="ORF">PHACADRAFT_132317</name>
</gene>
<dbReference type="PANTHER" id="PTHR28158">
    <property type="entry name" value="37S RIBOSOMAL PROTEIN S35, MITOCHONDRIAL"/>
    <property type="match status" value="1"/>
</dbReference>
<dbReference type="Proteomes" id="UP000008370">
    <property type="component" value="Unassembled WGS sequence"/>
</dbReference>
<sequence length="346" mass="39506">MLAQLRNLSHRSLRPWSVASSSRQFTTSFVVRAQNEDEEQEFSDPEMLSGADEEVNTTQNPFPDDDKGYSAWINGEGRQFREPHRSRNWLGGNVTPFPLNSTFKPPIPVSDETRTLIYEQFMSDPTKNNVRELAALHGLSIARVDAVLRLKGLEEHWKKVRVSPLLPYTPVVISISTSSEFDFLDIFNIKILTCCQQGKRLQTGFQVGMEYILGVSERRRTVSGTEVTALSEETIKADIQYDEEGYDTKARERYQRLFWEPTVEGQEPIIPDILEKTRASKAKTESDGVVTNIVQRPGRPEMRFVEVGDKYVDTKILKKRARDAAHRAHLRARKQQKKHEAIAAAK</sequence>
<feature type="non-terminal residue" evidence="2">
    <location>
        <position position="346"/>
    </location>
</feature>
<dbReference type="InterPro" id="IPR021036">
    <property type="entry name" value="Ribosomal_mS45"/>
</dbReference>